<evidence type="ECO:0000256" key="6">
    <source>
        <dbReference type="ARBA" id="ARBA00023268"/>
    </source>
</evidence>
<evidence type="ECO:0000256" key="2">
    <source>
        <dbReference type="ARBA" id="ARBA00022695"/>
    </source>
</evidence>
<dbReference type="PIRSF" id="PIRSF006288">
    <property type="entry name" value="PII_uridyltransf"/>
    <property type="match status" value="1"/>
</dbReference>
<dbReference type="Gene3D" id="3.30.70.260">
    <property type="match status" value="1"/>
</dbReference>
<dbReference type="InterPro" id="IPR006674">
    <property type="entry name" value="HD_domain"/>
</dbReference>
<dbReference type="InterPro" id="IPR013546">
    <property type="entry name" value="PII_UdlTrfase/GS_AdlTrfase"/>
</dbReference>
<dbReference type="PROSITE" id="PS51831">
    <property type="entry name" value="HD"/>
    <property type="match status" value="1"/>
</dbReference>
<dbReference type="GO" id="GO:0008081">
    <property type="term" value="F:phosphoric diester hydrolase activity"/>
    <property type="evidence" value="ECO:0007669"/>
    <property type="project" value="UniProtKB-UniRule"/>
</dbReference>
<dbReference type="InterPro" id="IPR003607">
    <property type="entry name" value="HD/PDEase_dom"/>
</dbReference>
<feature type="domain" description="ACT" evidence="8">
    <location>
        <begin position="806"/>
        <end position="874"/>
    </location>
</feature>
<dbReference type="CDD" id="cd05401">
    <property type="entry name" value="NT_GlnE_GlnD_like"/>
    <property type="match status" value="1"/>
</dbReference>
<dbReference type="InterPro" id="IPR002934">
    <property type="entry name" value="Polymerase_NTP_transf_dom"/>
</dbReference>
<dbReference type="Pfam" id="PF01909">
    <property type="entry name" value="NTP_transf_2"/>
    <property type="match status" value="1"/>
</dbReference>
<dbReference type="SMART" id="SM00471">
    <property type="entry name" value="HDc"/>
    <property type="match status" value="1"/>
</dbReference>
<name>A0A0G3BIU4_9BURK</name>
<dbReference type="SUPFAM" id="SSF81301">
    <property type="entry name" value="Nucleotidyltransferase"/>
    <property type="match status" value="1"/>
</dbReference>
<feature type="region of interest" description="Uridylyltransferase" evidence="7">
    <location>
        <begin position="1"/>
        <end position="340"/>
    </location>
</feature>
<comment type="cofactor">
    <cofactor evidence="7">
        <name>Mg(2+)</name>
        <dbReference type="ChEBI" id="CHEBI:18420"/>
    </cofactor>
</comment>
<dbReference type="SUPFAM" id="SSF81593">
    <property type="entry name" value="Nucleotidyltransferase substrate binding subunit/domain"/>
    <property type="match status" value="1"/>
</dbReference>
<evidence type="ECO:0000259" key="8">
    <source>
        <dbReference type="PROSITE" id="PS51671"/>
    </source>
</evidence>
<dbReference type="InterPro" id="IPR043519">
    <property type="entry name" value="NT_sf"/>
</dbReference>
<organism evidence="10 11">
    <name type="scientific">Caldimonas brevitalea</name>
    <dbReference type="NCBI Taxonomy" id="413882"/>
    <lineage>
        <taxon>Bacteria</taxon>
        <taxon>Pseudomonadati</taxon>
        <taxon>Pseudomonadota</taxon>
        <taxon>Betaproteobacteria</taxon>
        <taxon>Burkholderiales</taxon>
        <taxon>Sphaerotilaceae</taxon>
        <taxon>Caldimonas</taxon>
    </lineage>
</organism>
<dbReference type="NCBIfam" id="NF002837">
    <property type="entry name" value="PRK03059.1"/>
    <property type="match status" value="1"/>
</dbReference>
<dbReference type="PROSITE" id="PS51671">
    <property type="entry name" value="ACT"/>
    <property type="match status" value="2"/>
</dbReference>
<dbReference type="SUPFAM" id="SSF55021">
    <property type="entry name" value="ACT-like"/>
    <property type="match status" value="2"/>
</dbReference>
<reference evidence="10 11" key="1">
    <citation type="submission" date="2015-05" db="EMBL/GenBank/DDBJ databases">
        <authorList>
            <person name="Tang B."/>
            <person name="Yu Y."/>
        </authorList>
    </citation>
    <scope>NUCLEOTIDE SEQUENCE [LARGE SCALE GENOMIC DNA]</scope>
    <source>
        <strain evidence="10 11">DSM 7029</strain>
    </source>
</reference>
<dbReference type="InterPro" id="IPR045865">
    <property type="entry name" value="ACT-like_dom_sf"/>
</dbReference>
<gene>
    <name evidence="7 10" type="primary">glnD</name>
    <name evidence="10" type="ORF">AAW51_2586</name>
</gene>
<dbReference type="OrthoDB" id="9758038at2"/>
<dbReference type="Pfam" id="PF08335">
    <property type="entry name" value="GlnD_UR_UTase"/>
    <property type="match status" value="1"/>
</dbReference>
<dbReference type="EMBL" id="CP011371">
    <property type="protein sequence ID" value="AKJ29277.1"/>
    <property type="molecule type" value="Genomic_DNA"/>
</dbReference>
<evidence type="ECO:0000313" key="10">
    <source>
        <dbReference type="EMBL" id="AKJ29277.1"/>
    </source>
</evidence>
<dbReference type="PANTHER" id="PTHR47320:SF1">
    <property type="entry name" value="BIFUNCTIONAL URIDYLYLTRANSFERASE_URIDYLYL-REMOVING ENZYME"/>
    <property type="match status" value="1"/>
</dbReference>
<accession>A0A0G3BIU4</accession>
<comment type="catalytic activity">
    <reaction evidence="7">
        <text>[protein-PII]-L-tyrosine + UTP = [protein-PII]-uridylyl-L-tyrosine + diphosphate</text>
        <dbReference type="Rhea" id="RHEA:13673"/>
        <dbReference type="Rhea" id="RHEA-COMP:12147"/>
        <dbReference type="Rhea" id="RHEA-COMP:12148"/>
        <dbReference type="ChEBI" id="CHEBI:33019"/>
        <dbReference type="ChEBI" id="CHEBI:46398"/>
        <dbReference type="ChEBI" id="CHEBI:46858"/>
        <dbReference type="ChEBI" id="CHEBI:90602"/>
        <dbReference type="EC" id="2.7.7.59"/>
    </reaction>
</comment>
<proteinExistence type="inferred from homology"/>
<comment type="caution">
    <text evidence="7">Lacks conserved residue(s) required for the propagation of feature annotation.</text>
</comment>
<keyword evidence="2 7" id="KW-0548">Nucleotidyltransferase</keyword>
<dbReference type="EC" id="2.7.7.59" evidence="7"/>
<evidence type="ECO:0000259" key="9">
    <source>
        <dbReference type="PROSITE" id="PS51831"/>
    </source>
</evidence>
<dbReference type="PANTHER" id="PTHR47320">
    <property type="entry name" value="BIFUNCTIONAL URIDYLYLTRANSFERASE/URIDYLYL-REMOVING ENZYME"/>
    <property type="match status" value="1"/>
</dbReference>
<dbReference type="KEGG" id="pbh:AAW51_2586"/>
<dbReference type="NCBIfam" id="TIGR01693">
    <property type="entry name" value="UTase_glnD"/>
    <property type="match status" value="1"/>
</dbReference>
<evidence type="ECO:0000256" key="1">
    <source>
        <dbReference type="ARBA" id="ARBA00022679"/>
    </source>
</evidence>
<dbReference type="SUPFAM" id="SSF109604">
    <property type="entry name" value="HD-domain/PDEase-like"/>
    <property type="match status" value="1"/>
</dbReference>
<dbReference type="Proteomes" id="UP000035352">
    <property type="component" value="Chromosome"/>
</dbReference>
<keyword evidence="1 7" id="KW-0808">Transferase</keyword>
<comment type="catalytic activity">
    <reaction evidence="7">
        <text>[protein-PII]-uridylyl-L-tyrosine + H2O = [protein-PII]-L-tyrosine + UMP + H(+)</text>
        <dbReference type="Rhea" id="RHEA:48600"/>
        <dbReference type="Rhea" id="RHEA-COMP:12147"/>
        <dbReference type="Rhea" id="RHEA-COMP:12148"/>
        <dbReference type="ChEBI" id="CHEBI:15377"/>
        <dbReference type="ChEBI" id="CHEBI:15378"/>
        <dbReference type="ChEBI" id="CHEBI:46858"/>
        <dbReference type="ChEBI" id="CHEBI:57865"/>
        <dbReference type="ChEBI" id="CHEBI:90602"/>
    </reaction>
</comment>
<evidence type="ECO:0000256" key="3">
    <source>
        <dbReference type="ARBA" id="ARBA00022737"/>
    </source>
</evidence>
<dbReference type="EC" id="3.1.4.-" evidence="7"/>
<keyword evidence="3" id="KW-0677">Repeat</keyword>
<dbReference type="CDD" id="cd00077">
    <property type="entry name" value="HDc"/>
    <property type="match status" value="1"/>
</dbReference>
<keyword evidence="4 7" id="KW-0378">Hydrolase</keyword>
<comment type="similarity">
    <text evidence="7">Belongs to the GlnD family.</text>
</comment>
<keyword evidence="5 7" id="KW-0460">Magnesium</keyword>
<keyword evidence="11" id="KW-1185">Reference proteome</keyword>
<dbReference type="Gene3D" id="1.10.3210.10">
    <property type="entry name" value="Hypothetical protein af1432"/>
    <property type="match status" value="1"/>
</dbReference>
<sequence>MAALPHEPAGPAPGLANVSDLRSRFRKGKADILEVFRQARPSAAAARRLLKSLSRHVDETLQGLWEHAYLPKGAALLAVGGYGRGELFPYSDVDVLVLLPTDTSLTHDANAALKSGIEGFITACWDIGVEIGSSVRTVAECLEEAERDVTVQTALLESRFLCGAKPVYQQFRRAYERQLDPRAFLRAKTLEMRQRHQKYEDTPYSLEPNCKESPGGLRDLQVVMWVARAAGLGKTWTELATRGLVTPFEVKQLQRNEGMLKLIRARLHLIAGRREDRLVFDLQTSVAESFGYHGTKARRASEALMHRYYWAAKAVAQLNQILMLNIEERINGSQDAPMRPITEQFFDRGGMLEVASDDLYEQDRHAILRTFLIYQQTPGVKGLSARTLRALYNARELMDGEFRRDPVNRQTFLQILKEPLGQTHAFRLMNQTSVLGRYLWVFRRIVGRMQHDLFHVYTVDQHILMVLRNVRRFFVPEHAHEYPFCSQLAAQFENPYVLYVAALFHDVAKGRGGDHSDLGAEEVRRFCRDHGIPKEDARLIEFLVLHHLTMSRIAQKEDLSDPDVIQAFADKLGDQRYLTALYLLTVADIRGTSPKVWNAWKGKLLEDLYRLTLRALGGAKPNLDTEIEARKQEALHTLNLYSMLPGTQEALWKTLELSYFARHDAGDIAWHTRSLWRYIATDKPVVRARLSPVGEGLQVLVYAPDRPDLFARICGYFDSAGFSILDAKIHTTKTGYALDTFQVISPQLDHHYRDLISLVENQLGLALVAEGPLPDTGRGRLSRRVKSFPVQPRVMLRPDERGQRWLLSVSASDRSGLLYSIARVLAKYGVNLQLAKVTTLGERVEDTFLIDGPSLRQSRVQLDMESDLLDALAS</sequence>
<dbReference type="CDD" id="cd04900">
    <property type="entry name" value="ACT_UUR-like_1"/>
    <property type="match status" value="1"/>
</dbReference>
<dbReference type="PATRIC" id="fig|413882.6.peg.2698"/>
<feature type="domain" description="ACT" evidence="8">
    <location>
        <begin position="698"/>
        <end position="778"/>
    </location>
</feature>
<comment type="activity regulation">
    <text evidence="7">Uridylyltransferase (UTase) activity is inhibited by glutamine, while glutamine activates uridylyl-removing (UR) activity.</text>
</comment>
<dbReference type="AlphaFoldDB" id="A0A0G3BIU4"/>
<dbReference type="InterPro" id="IPR010043">
    <property type="entry name" value="UTase/UR"/>
</dbReference>
<dbReference type="RefSeq" id="WP_047194942.1">
    <property type="nucleotide sequence ID" value="NZ_CP011371.1"/>
</dbReference>
<dbReference type="GO" id="GO:0006808">
    <property type="term" value="P:regulation of nitrogen utilization"/>
    <property type="evidence" value="ECO:0007669"/>
    <property type="project" value="UniProtKB-UniRule"/>
</dbReference>
<dbReference type="STRING" id="413882.AAW51_2586"/>
<comment type="function">
    <text evidence="7">Modifies, by uridylylation and deuridylylation, the PII regulatory proteins (GlnB and homologs), in response to the nitrogen status of the cell that GlnD senses through the glutamine level. Under low glutamine levels, catalyzes the conversion of the PII proteins and UTP to PII-UMP and PPi, while under higher glutamine levels, GlnD hydrolyzes PII-UMP to PII and UMP (deuridylylation). Thus, controls uridylylation state and activity of the PII proteins, and plays an important role in the regulation of nitrogen metabolism.</text>
</comment>
<dbReference type="GO" id="GO:0008773">
    <property type="term" value="F:[protein-PII] uridylyltransferase activity"/>
    <property type="evidence" value="ECO:0007669"/>
    <property type="project" value="UniProtKB-UniRule"/>
</dbReference>
<comment type="domain">
    <text evidence="7">Has four distinct domains: an N-terminal nucleotidyltransferase (NT) domain responsible for UTase activity, a central HD domain that encodes UR activity, and two C-terminal ACT domains that seem to have a role in glutamine sensing.</text>
</comment>
<dbReference type="InterPro" id="IPR002912">
    <property type="entry name" value="ACT_dom"/>
</dbReference>
<protein>
    <recommendedName>
        <fullName evidence="7">Bifunctional uridylyltransferase/uridylyl-removing enzyme</fullName>
        <shortName evidence="7">UTase/UR</shortName>
    </recommendedName>
    <alternativeName>
        <fullName evidence="7">Bifunctional [protein-PII] modification enzyme</fullName>
    </alternativeName>
    <alternativeName>
        <fullName evidence="7">Bifunctional nitrogen sensor protein</fullName>
    </alternativeName>
    <domain>
        <recommendedName>
            <fullName evidence="7">[Protein-PII] uridylyltransferase</fullName>
            <shortName evidence="7">PII uridylyltransferase</shortName>
            <shortName evidence="7">UTase</shortName>
            <ecNumber evidence="7">2.7.7.59</ecNumber>
        </recommendedName>
    </domain>
    <domain>
        <recommendedName>
            <fullName evidence="7">[Protein-PII]-UMP uridylyl-removing enzyme</fullName>
            <shortName evidence="7">UR</shortName>
            <ecNumber evidence="7">3.1.4.-</ecNumber>
        </recommendedName>
    </domain>
</protein>
<dbReference type="CDD" id="cd04899">
    <property type="entry name" value="ACT_ACR-UUR-like_2"/>
    <property type="match status" value="1"/>
</dbReference>
<evidence type="ECO:0000256" key="5">
    <source>
        <dbReference type="ARBA" id="ARBA00022842"/>
    </source>
</evidence>
<evidence type="ECO:0000256" key="7">
    <source>
        <dbReference type="HAMAP-Rule" id="MF_00277"/>
    </source>
</evidence>
<dbReference type="HAMAP" id="MF_00277">
    <property type="entry name" value="PII_uridylyl_transf"/>
    <property type="match status" value="1"/>
</dbReference>
<feature type="domain" description="HD" evidence="9">
    <location>
        <begin position="459"/>
        <end position="575"/>
    </location>
</feature>
<evidence type="ECO:0000256" key="4">
    <source>
        <dbReference type="ARBA" id="ARBA00022801"/>
    </source>
</evidence>
<keyword evidence="6 7" id="KW-0511">Multifunctional enzyme</keyword>
<dbReference type="Pfam" id="PF01966">
    <property type="entry name" value="HD"/>
    <property type="match status" value="1"/>
</dbReference>
<evidence type="ECO:0000313" key="11">
    <source>
        <dbReference type="Proteomes" id="UP000035352"/>
    </source>
</evidence>